<keyword evidence="6" id="KW-0963">Cytoplasm</keyword>
<dbReference type="GO" id="GO:0051301">
    <property type="term" value="P:cell division"/>
    <property type="evidence" value="ECO:0007669"/>
    <property type="project" value="UniProtKB-KW"/>
</dbReference>
<evidence type="ECO:0000256" key="4">
    <source>
        <dbReference type="ARBA" id="ARBA00004752"/>
    </source>
</evidence>
<keyword evidence="10" id="KW-0521">NADP</keyword>
<evidence type="ECO:0000256" key="11">
    <source>
        <dbReference type="ARBA" id="ARBA00022960"/>
    </source>
</evidence>
<dbReference type="InterPro" id="IPR011601">
    <property type="entry name" value="MurB_C"/>
</dbReference>
<dbReference type="InterPro" id="IPR006094">
    <property type="entry name" value="Oxid_FAD_bind_N"/>
</dbReference>
<dbReference type="Gene3D" id="3.90.78.10">
    <property type="entry name" value="UDP-N-acetylenolpyruvoylglucosamine reductase, C-terminal domain"/>
    <property type="match status" value="1"/>
</dbReference>
<dbReference type="EC" id="1.3.1.98" evidence="5"/>
<dbReference type="NCBIfam" id="NF010480">
    <property type="entry name" value="PRK13905.1"/>
    <property type="match status" value="1"/>
</dbReference>
<evidence type="ECO:0000256" key="13">
    <source>
        <dbReference type="ARBA" id="ARBA00023002"/>
    </source>
</evidence>
<dbReference type="InterPro" id="IPR016167">
    <property type="entry name" value="FAD-bd_PCMH_sub1"/>
</dbReference>
<keyword evidence="14" id="KW-0131">Cell cycle</keyword>
<evidence type="ECO:0000256" key="17">
    <source>
        <dbReference type="SAM" id="MobiDB-lite"/>
    </source>
</evidence>
<comment type="catalytic activity">
    <reaction evidence="16">
        <text>UDP-N-acetyl-alpha-D-muramate + NADP(+) = UDP-N-acetyl-3-O-(1-carboxyvinyl)-alpha-D-glucosamine + NADPH + H(+)</text>
        <dbReference type="Rhea" id="RHEA:12248"/>
        <dbReference type="ChEBI" id="CHEBI:15378"/>
        <dbReference type="ChEBI" id="CHEBI:57783"/>
        <dbReference type="ChEBI" id="CHEBI:58349"/>
        <dbReference type="ChEBI" id="CHEBI:68483"/>
        <dbReference type="ChEBI" id="CHEBI:70757"/>
        <dbReference type="EC" id="1.3.1.98"/>
    </reaction>
</comment>
<evidence type="ECO:0000313" key="20">
    <source>
        <dbReference type="RefSeq" id="XP_038984694.1"/>
    </source>
</evidence>
<keyword evidence="8" id="KW-0285">Flavoprotein</keyword>
<comment type="cofactor">
    <cofactor evidence="1">
        <name>FAD</name>
        <dbReference type="ChEBI" id="CHEBI:57692"/>
    </cofactor>
</comment>
<keyword evidence="19" id="KW-1185">Reference proteome</keyword>
<comment type="function">
    <text evidence="2">Cell wall formation.</text>
</comment>
<dbReference type="SUPFAM" id="SSF56194">
    <property type="entry name" value="Uridine diphospho-N-Acetylenolpyruvylglucosamine reductase, MurB, C-terminal domain"/>
    <property type="match status" value="1"/>
</dbReference>
<dbReference type="InterPro" id="IPR016166">
    <property type="entry name" value="FAD-bd_PCMH"/>
</dbReference>
<dbReference type="OrthoDB" id="66620at2759"/>
<dbReference type="GO" id="GO:0008360">
    <property type="term" value="P:regulation of cell shape"/>
    <property type="evidence" value="ECO:0007669"/>
    <property type="project" value="UniProtKB-KW"/>
</dbReference>
<name>A0A8B9AN01_PHODC</name>
<reference evidence="20" key="2">
    <citation type="submission" date="2025-08" db="UniProtKB">
        <authorList>
            <consortium name="RefSeq"/>
        </authorList>
    </citation>
    <scope>IDENTIFICATION</scope>
    <source>
        <tissue evidence="20">Young leaves</tissue>
    </source>
</reference>
<evidence type="ECO:0000256" key="5">
    <source>
        <dbReference type="ARBA" id="ARBA00012518"/>
    </source>
</evidence>
<evidence type="ECO:0000256" key="3">
    <source>
        <dbReference type="ARBA" id="ARBA00004496"/>
    </source>
</evidence>
<feature type="domain" description="FAD-binding PCMH-type" evidence="18">
    <location>
        <begin position="154"/>
        <end position="321"/>
    </location>
</feature>
<dbReference type="Pfam" id="PF02873">
    <property type="entry name" value="MurB_C"/>
    <property type="match status" value="1"/>
</dbReference>
<dbReference type="GO" id="GO:0071555">
    <property type="term" value="P:cell wall organization"/>
    <property type="evidence" value="ECO:0007669"/>
    <property type="project" value="UniProtKB-KW"/>
</dbReference>
<evidence type="ECO:0000256" key="15">
    <source>
        <dbReference type="ARBA" id="ARBA00023316"/>
    </source>
</evidence>
<dbReference type="PANTHER" id="PTHR21071">
    <property type="entry name" value="UDP-N-ACETYLENOLPYRUVOYLGLUCOSAMINE REDUCTASE"/>
    <property type="match status" value="1"/>
</dbReference>
<evidence type="ECO:0000313" key="19">
    <source>
        <dbReference type="Proteomes" id="UP000228380"/>
    </source>
</evidence>
<evidence type="ECO:0000256" key="10">
    <source>
        <dbReference type="ARBA" id="ARBA00022857"/>
    </source>
</evidence>
<evidence type="ECO:0000256" key="7">
    <source>
        <dbReference type="ARBA" id="ARBA00022618"/>
    </source>
</evidence>
<dbReference type="InterPro" id="IPR036635">
    <property type="entry name" value="MurB_C_sf"/>
</dbReference>
<dbReference type="Proteomes" id="UP000228380">
    <property type="component" value="Chromosome 8"/>
</dbReference>
<comment type="subcellular location">
    <subcellularLocation>
        <location evidence="3">Cytoplasm</location>
    </subcellularLocation>
</comment>
<keyword evidence="7" id="KW-0132">Cell division</keyword>
<dbReference type="RefSeq" id="XP_038984694.1">
    <property type="nucleotide sequence ID" value="XM_039128766.1"/>
</dbReference>
<keyword evidence="15" id="KW-0961">Cell wall biogenesis/degradation</keyword>
<dbReference type="Gene3D" id="3.30.43.10">
    <property type="entry name" value="Uridine Diphospho-n-acetylenolpyruvylglucosamine Reductase, domain 2"/>
    <property type="match status" value="1"/>
</dbReference>
<protein>
    <recommendedName>
        <fullName evidence="5">UDP-N-acetylmuramate dehydrogenase</fullName>
        <ecNumber evidence="5">1.3.1.98</ecNumber>
    </recommendedName>
</protein>
<evidence type="ECO:0000256" key="2">
    <source>
        <dbReference type="ARBA" id="ARBA00003921"/>
    </source>
</evidence>
<accession>A0A8B9AN01</accession>
<evidence type="ECO:0000256" key="16">
    <source>
        <dbReference type="ARBA" id="ARBA00048914"/>
    </source>
</evidence>
<keyword evidence="13" id="KW-0560">Oxidoreductase</keyword>
<evidence type="ECO:0000256" key="6">
    <source>
        <dbReference type="ARBA" id="ARBA00022490"/>
    </source>
</evidence>
<reference evidence="19" key="1">
    <citation type="journal article" date="2019" name="Nat. Commun.">
        <title>Genome-wide association mapping of date palm fruit traits.</title>
        <authorList>
            <person name="Hazzouri K.M."/>
            <person name="Gros-Balthazard M."/>
            <person name="Flowers J.M."/>
            <person name="Copetti D."/>
            <person name="Lemansour A."/>
            <person name="Lebrun M."/>
            <person name="Masmoudi K."/>
            <person name="Ferrand S."/>
            <person name="Dhar M.I."/>
            <person name="Fresquez Z.A."/>
            <person name="Rosas U."/>
            <person name="Zhang J."/>
            <person name="Talag J."/>
            <person name="Lee S."/>
            <person name="Kudrna D."/>
            <person name="Powell R.F."/>
            <person name="Leitch I.J."/>
            <person name="Krueger R.R."/>
            <person name="Wing R.A."/>
            <person name="Amiri K.M.A."/>
            <person name="Purugganan M.D."/>
        </authorList>
    </citation>
    <scope>NUCLEOTIDE SEQUENCE [LARGE SCALE GENOMIC DNA]</scope>
    <source>
        <strain evidence="19">cv. Khalas</strain>
    </source>
</reference>
<proteinExistence type="inferred from homology"/>
<organism evidence="19 20">
    <name type="scientific">Phoenix dactylifera</name>
    <name type="common">Date palm</name>
    <dbReference type="NCBI Taxonomy" id="42345"/>
    <lineage>
        <taxon>Eukaryota</taxon>
        <taxon>Viridiplantae</taxon>
        <taxon>Streptophyta</taxon>
        <taxon>Embryophyta</taxon>
        <taxon>Tracheophyta</taxon>
        <taxon>Spermatophyta</taxon>
        <taxon>Magnoliopsida</taxon>
        <taxon>Liliopsida</taxon>
        <taxon>Arecaceae</taxon>
        <taxon>Coryphoideae</taxon>
        <taxon>Phoeniceae</taxon>
        <taxon>Phoenix</taxon>
    </lineage>
</organism>
<evidence type="ECO:0000259" key="18">
    <source>
        <dbReference type="PROSITE" id="PS51387"/>
    </source>
</evidence>
<dbReference type="Gene3D" id="3.30.465.10">
    <property type="match status" value="1"/>
</dbReference>
<feature type="region of interest" description="Disordered" evidence="17">
    <location>
        <begin position="43"/>
        <end position="62"/>
    </location>
</feature>
<dbReference type="Pfam" id="PF01565">
    <property type="entry name" value="FAD_binding_4"/>
    <property type="match status" value="1"/>
</dbReference>
<dbReference type="GO" id="GO:0005829">
    <property type="term" value="C:cytosol"/>
    <property type="evidence" value="ECO:0007669"/>
    <property type="project" value="TreeGrafter"/>
</dbReference>
<dbReference type="GO" id="GO:0071949">
    <property type="term" value="F:FAD binding"/>
    <property type="evidence" value="ECO:0007669"/>
    <property type="project" value="InterPro"/>
</dbReference>
<evidence type="ECO:0000256" key="14">
    <source>
        <dbReference type="ARBA" id="ARBA00023306"/>
    </source>
</evidence>
<dbReference type="KEGG" id="pda:103712925"/>
<keyword evidence="12" id="KW-0573">Peptidoglycan synthesis</keyword>
<gene>
    <name evidence="20" type="primary">LOC103712925</name>
</gene>
<dbReference type="GO" id="GO:0008762">
    <property type="term" value="F:UDP-N-acetylmuramate dehydrogenase activity"/>
    <property type="evidence" value="ECO:0007669"/>
    <property type="project" value="UniProtKB-EC"/>
</dbReference>
<dbReference type="InterPro" id="IPR016169">
    <property type="entry name" value="FAD-bd_PCMH_sub2"/>
</dbReference>
<dbReference type="SUPFAM" id="SSF56176">
    <property type="entry name" value="FAD-binding/transporter-associated domain-like"/>
    <property type="match status" value="1"/>
</dbReference>
<keyword evidence="9" id="KW-0274">FAD</keyword>
<evidence type="ECO:0000256" key="8">
    <source>
        <dbReference type="ARBA" id="ARBA00022630"/>
    </source>
</evidence>
<dbReference type="AlphaFoldDB" id="A0A8B9AN01"/>
<dbReference type="PANTHER" id="PTHR21071:SF4">
    <property type="entry name" value="UDP-N-ACETYLENOLPYRUVOYLGLUCOSAMINE REDUCTASE"/>
    <property type="match status" value="1"/>
</dbReference>
<sequence length="428" mass="47446">MQPSAVFCTARPPCLIYGFRDSPFQNEKKKKNRELTRNRWNGSYGLRLKSPRKKKEARGERRMRSMALFSIPSSPLISSPTQANPNGSLRAKSSSLLFPQHQLLLPSNTSNALSIKEELSLTSIPSLDDRREQSLVEQCILRNQKHLKELGSWGIGGPCSYFLQVSRPSQLVAAIRYCRARSIPLLILGKGSNCLFDDRGFDGFVLLNRLDQFQVVEPGVYRVGSGYPFNRLGVRCSIAGFSGLEFAGGIPGTVGGAVFMNAGAGGQETGDVIDSVEMVTVDGDFRVLRRSDMAFGYRCSTFQRMKDLAAIAAVTFRLVPAERTRERQRAFLERRRKSQPIGERSAGSVFRNPLGMGISAGELIEFAGLKGLEIGGAKVSKVHANFFINFNGSTSADMLALINHVKERVDQMFGIELKEEIKYLPYRT</sequence>
<evidence type="ECO:0000256" key="12">
    <source>
        <dbReference type="ARBA" id="ARBA00022984"/>
    </source>
</evidence>
<dbReference type="InterPro" id="IPR036318">
    <property type="entry name" value="FAD-bd_PCMH-like_sf"/>
</dbReference>
<dbReference type="GeneID" id="103712925"/>
<dbReference type="PROSITE" id="PS51387">
    <property type="entry name" value="FAD_PCMH"/>
    <property type="match status" value="1"/>
</dbReference>
<evidence type="ECO:0000256" key="1">
    <source>
        <dbReference type="ARBA" id="ARBA00001974"/>
    </source>
</evidence>
<evidence type="ECO:0000256" key="9">
    <source>
        <dbReference type="ARBA" id="ARBA00022827"/>
    </source>
</evidence>
<keyword evidence="11" id="KW-0133">Cell shape</keyword>
<dbReference type="HAMAP" id="MF_00037">
    <property type="entry name" value="MurB"/>
    <property type="match status" value="1"/>
</dbReference>
<comment type="pathway">
    <text evidence="4">Cell wall biogenesis; peptidoglycan biosynthesis.</text>
</comment>
<dbReference type="UniPathway" id="UPA00219"/>
<dbReference type="NCBIfam" id="TIGR00179">
    <property type="entry name" value="murB"/>
    <property type="match status" value="1"/>
</dbReference>
<dbReference type="InterPro" id="IPR003170">
    <property type="entry name" value="MurB"/>
</dbReference>